<proteinExistence type="predicted"/>
<feature type="region of interest" description="Disordered" evidence="1">
    <location>
        <begin position="204"/>
        <end position="248"/>
    </location>
</feature>
<organism evidence="2 3">
    <name type="scientific">Amblyomma americanum</name>
    <name type="common">Lone star tick</name>
    <dbReference type="NCBI Taxonomy" id="6943"/>
    <lineage>
        <taxon>Eukaryota</taxon>
        <taxon>Metazoa</taxon>
        <taxon>Ecdysozoa</taxon>
        <taxon>Arthropoda</taxon>
        <taxon>Chelicerata</taxon>
        <taxon>Arachnida</taxon>
        <taxon>Acari</taxon>
        <taxon>Parasitiformes</taxon>
        <taxon>Ixodida</taxon>
        <taxon>Ixodoidea</taxon>
        <taxon>Ixodidae</taxon>
        <taxon>Amblyomminae</taxon>
        <taxon>Amblyomma</taxon>
    </lineage>
</organism>
<feature type="compositionally biased region" description="Low complexity" evidence="1">
    <location>
        <begin position="205"/>
        <end position="216"/>
    </location>
</feature>
<evidence type="ECO:0000313" key="2">
    <source>
        <dbReference type="EMBL" id="KAK8780857.1"/>
    </source>
</evidence>
<dbReference type="AlphaFoldDB" id="A0AAQ4F182"/>
<dbReference type="Proteomes" id="UP001321473">
    <property type="component" value="Unassembled WGS sequence"/>
</dbReference>
<evidence type="ECO:0000256" key="1">
    <source>
        <dbReference type="SAM" id="MobiDB-lite"/>
    </source>
</evidence>
<keyword evidence="3" id="KW-1185">Reference proteome</keyword>
<reference evidence="2 3" key="1">
    <citation type="journal article" date="2023" name="Arcadia Sci">
        <title>De novo assembly of a long-read Amblyomma americanum tick genome.</title>
        <authorList>
            <person name="Chou S."/>
            <person name="Poskanzer K.E."/>
            <person name="Rollins M."/>
            <person name="Thuy-Boun P.S."/>
        </authorList>
    </citation>
    <scope>NUCLEOTIDE SEQUENCE [LARGE SCALE GENOMIC DNA]</scope>
    <source>
        <strain evidence="2">F_SG_1</strain>
        <tissue evidence="2">Salivary glands</tissue>
    </source>
</reference>
<protein>
    <submittedName>
        <fullName evidence="2">Uncharacterized protein</fullName>
    </submittedName>
</protein>
<comment type="caution">
    <text evidence="2">The sequence shown here is derived from an EMBL/GenBank/DDBJ whole genome shotgun (WGS) entry which is preliminary data.</text>
</comment>
<gene>
    <name evidence="2" type="ORF">V5799_017804</name>
</gene>
<accession>A0AAQ4F182</accession>
<name>A0AAQ4F182_AMBAM</name>
<dbReference type="EMBL" id="JARKHS020008349">
    <property type="protein sequence ID" value="KAK8780857.1"/>
    <property type="molecule type" value="Genomic_DNA"/>
</dbReference>
<sequence>MHVEETASVAPAAAKTIGEELVTLRARRRPFTDAWKEMPKFYMTDDGYKAAWSWPDIDRGAGGTDADGAEEDKTAVYMQDIQALLLVSLLGQETPILTRWCRYLRHAKTSHMVVVVVKGLSADSLAENVERFPELRNIFPDGGVRVVPSAKYGATTESELTQVPISFRSGQKLRCVFGSLQAAEAKGAVFRCYGAFVPVVRPSDADSGGDAEGSAAPSRPNALKSGGVAASEPPVQCKPAAVESKTHD</sequence>
<evidence type="ECO:0000313" key="3">
    <source>
        <dbReference type="Proteomes" id="UP001321473"/>
    </source>
</evidence>